<dbReference type="EMBL" id="CM000608">
    <property type="protein sequence ID" value="EEC49509.1"/>
    <property type="molecule type" value="Genomic_DNA"/>
</dbReference>
<evidence type="ECO:0000256" key="1">
    <source>
        <dbReference type="SAM" id="Phobius"/>
    </source>
</evidence>
<accession>B7FW29</accession>
<reference evidence="3" key="2">
    <citation type="submission" date="2008-08" db="EMBL/GenBank/DDBJ databases">
        <authorList>
            <consortium name="Diatom Consortium"/>
            <person name="Grigoriev I."/>
            <person name="Grimwood J."/>
            <person name="Kuo A."/>
            <person name="Otillar R.P."/>
            <person name="Salamov A."/>
            <person name="Detter J.C."/>
            <person name="Lindquist E."/>
            <person name="Shapiro H."/>
            <person name="Lucas S."/>
            <person name="Glavina del Rio T."/>
            <person name="Pitluck S."/>
            <person name="Rokhsar D."/>
            <person name="Bowler C."/>
        </authorList>
    </citation>
    <scope>GENOME REANNOTATION</scope>
    <source>
        <strain evidence="3">CCAP 1055/1</strain>
    </source>
</reference>
<feature type="transmembrane region" description="Helical" evidence="1">
    <location>
        <begin position="12"/>
        <end position="36"/>
    </location>
</feature>
<dbReference type="RefSeq" id="XP_002178811.1">
    <property type="nucleotide sequence ID" value="XM_002178775.1"/>
</dbReference>
<dbReference type="KEGG" id="pti:PHATRDRAFT_44907"/>
<reference evidence="2 3" key="1">
    <citation type="journal article" date="2008" name="Nature">
        <title>The Phaeodactylum genome reveals the evolutionary history of diatom genomes.</title>
        <authorList>
            <person name="Bowler C."/>
            <person name="Allen A.E."/>
            <person name="Badger J.H."/>
            <person name="Grimwood J."/>
            <person name="Jabbari K."/>
            <person name="Kuo A."/>
            <person name="Maheswari U."/>
            <person name="Martens C."/>
            <person name="Maumus F."/>
            <person name="Otillar R.P."/>
            <person name="Rayko E."/>
            <person name="Salamov A."/>
            <person name="Vandepoele K."/>
            <person name="Beszteri B."/>
            <person name="Gruber A."/>
            <person name="Heijde M."/>
            <person name="Katinka M."/>
            <person name="Mock T."/>
            <person name="Valentin K."/>
            <person name="Verret F."/>
            <person name="Berges J.A."/>
            <person name="Brownlee C."/>
            <person name="Cadoret J.P."/>
            <person name="Chiovitti A."/>
            <person name="Choi C.J."/>
            <person name="Coesel S."/>
            <person name="De Martino A."/>
            <person name="Detter J.C."/>
            <person name="Durkin C."/>
            <person name="Falciatore A."/>
            <person name="Fournet J."/>
            <person name="Haruta M."/>
            <person name="Huysman M.J."/>
            <person name="Jenkins B.D."/>
            <person name="Jiroutova K."/>
            <person name="Jorgensen R.E."/>
            <person name="Joubert Y."/>
            <person name="Kaplan A."/>
            <person name="Kroger N."/>
            <person name="Kroth P.G."/>
            <person name="La Roche J."/>
            <person name="Lindquist E."/>
            <person name="Lommer M."/>
            <person name="Martin-Jezequel V."/>
            <person name="Lopez P.J."/>
            <person name="Lucas S."/>
            <person name="Mangogna M."/>
            <person name="McGinnis K."/>
            <person name="Medlin L.K."/>
            <person name="Montsant A."/>
            <person name="Oudot-Le Secq M.P."/>
            <person name="Napoli C."/>
            <person name="Obornik M."/>
            <person name="Parker M.S."/>
            <person name="Petit J.L."/>
            <person name="Porcel B.M."/>
            <person name="Poulsen N."/>
            <person name="Robison M."/>
            <person name="Rychlewski L."/>
            <person name="Rynearson T.A."/>
            <person name="Schmutz J."/>
            <person name="Shapiro H."/>
            <person name="Siaut M."/>
            <person name="Stanley M."/>
            <person name="Sussman M.R."/>
            <person name="Taylor A.R."/>
            <person name="Vardi A."/>
            <person name="von Dassow P."/>
            <person name="Vyverman W."/>
            <person name="Willis A."/>
            <person name="Wyrwicz L.S."/>
            <person name="Rokhsar D.S."/>
            <person name="Weissenbach J."/>
            <person name="Armbrust E.V."/>
            <person name="Green B.R."/>
            <person name="Van de Peer Y."/>
            <person name="Grigoriev I.V."/>
        </authorList>
    </citation>
    <scope>NUCLEOTIDE SEQUENCE [LARGE SCALE GENOMIC DNA]</scope>
    <source>
        <strain evidence="2 3">CCAP 1055/1</strain>
    </source>
</reference>
<evidence type="ECO:0000313" key="3">
    <source>
        <dbReference type="Proteomes" id="UP000000759"/>
    </source>
</evidence>
<dbReference type="PaxDb" id="2850-Phatr44907"/>
<dbReference type="InParanoid" id="B7FW29"/>
<feature type="transmembrane region" description="Helical" evidence="1">
    <location>
        <begin position="196"/>
        <end position="214"/>
    </location>
</feature>
<dbReference type="OrthoDB" id="410754at2759"/>
<keyword evidence="1" id="KW-0472">Membrane</keyword>
<keyword evidence="3" id="KW-1185">Reference proteome</keyword>
<evidence type="ECO:0000313" key="2">
    <source>
        <dbReference type="EMBL" id="EEC49509.1"/>
    </source>
</evidence>
<gene>
    <name evidence="2" type="ORF">PHATRDRAFT_44907</name>
</gene>
<dbReference type="AlphaFoldDB" id="B7FW29"/>
<dbReference type="PANTHER" id="PTHR35791:SF1">
    <property type="entry name" value="UPF0754 MEMBRANE PROTEIN YHEB"/>
    <property type="match status" value="1"/>
</dbReference>
<dbReference type="HOGENOM" id="CLU_028773_0_0_1"/>
<protein>
    <submittedName>
        <fullName evidence="2">Uncharacterized protein</fullName>
    </submittedName>
</protein>
<feature type="transmembrane region" description="Helical" evidence="1">
    <location>
        <begin position="220"/>
        <end position="240"/>
    </location>
</feature>
<proteinExistence type="predicted"/>
<keyword evidence="1" id="KW-1133">Transmembrane helix</keyword>
<dbReference type="GeneID" id="7199821"/>
<keyword evidence="1" id="KW-0812">Transmembrane</keyword>
<dbReference type="eggNOG" id="ENOG502QTJ6">
    <property type="taxonomic scope" value="Eukaryota"/>
</dbReference>
<dbReference type="Proteomes" id="UP000000759">
    <property type="component" value="Chromosome 5"/>
</dbReference>
<dbReference type="PANTHER" id="PTHR35791">
    <property type="entry name" value="UPF0754 MEMBRANE PROTEIN YHEB"/>
    <property type="match status" value="1"/>
</dbReference>
<name>B7FW29_PHATC</name>
<organism evidence="2 3">
    <name type="scientific">Phaeodactylum tricornutum (strain CCAP 1055/1)</name>
    <dbReference type="NCBI Taxonomy" id="556484"/>
    <lineage>
        <taxon>Eukaryota</taxon>
        <taxon>Sar</taxon>
        <taxon>Stramenopiles</taxon>
        <taxon>Ochrophyta</taxon>
        <taxon>Bacillariophyta</taxon>
        <taxon>Bacillariophyceae</taxon>
        <taxon>Bacillariophycidae</taxon>
        <taxon>Naviculales</taxon>
        <taxon>Phaeodactylaceae</taxon>
        <taxon>Phaeodactylum</taxon>
    </lineage>
</organism>
<sequence length="355" mass="40867">MALEYEWWEYFLIPWIAGAVGYLTNVLALQMTFYPIEFFGIELFRLKDEPWGLFGWQGIIPTKAEKMASISFELMTTRLFNIKDIFHRLDPRRFSEIMEDSVLLMMDSIIQEVANEYMPSVWKSLPKEVKDDVVLTADQECGVFLTEFMQDMQDHVDDVVDIKHMTVTACVANKHLIVKIFQECGEQEFIFIRKSGFYFGFLFGCIQMGVWFFYSAAWVLPAAGFLVGWVTNYLALKVIFSPLEPRKIFGFEIQGIFLKRQHEVSATFARVVITEILHVKAIWEAIFTGPLSANFFAMLRAHTLVLTDKLVAEIKPLAVAAMGADQFARMKEDIAQKVIDNLPNIIDQRTTSSRI</sequence>